<dbReference type="PANTHER" id="PTHR38926:SF5">
    <property type="entry name" value="F-BOX AND LEUCINE-RICH REPEAT PROTEIN 6"/>
    <property type="match status" value="1"/>
</dbReference>
<dbReference type="SUPFAM" id="SSF81383">
    <property type="entry name" value="F-box domain"/>
    <property type="match status" value="1"/>
</dbReference>
<evidence type="ECO:0008006" key="3">
    <source>
        <dbReference type="Google" id="ProtNLM"/>
    </source>
</evidence>
<dbReference type="EMBL" id="CAJMXA010003856">
    <property type="protein sequence ID" value="CAE6517730.1"/>
    <property type="molecule type" value="Genomic_DNA"/>
</dbReference>
<dbReference type="AlphaFoldDB" id="A0A8H3DCE6"/>
<accession>A0A8H3DCE6</accession>
<name>A0A8H3DCE6_9AGAM</name>
<organism evidence="1 2">
    <name type="scientific">Rhizoctonia solani</name>
    <dbReference type="NCBI Taxonomy" id="456999"/>
    <lineage>
        <taxon>Eukaryota</taxon>
        <taxon>Fungi</taxon>
        <taxon>Dikarya</taxon>
        <taxon>Basidiomycota</taxon>
        <taxon>Agaricomycotina</taxon>
        <taxon>Agaricomycetes</taxon>
        <taxon>Cantharellales</taxon>
        <taxon>Ceratobasidiaceae</taxon>
        <taxon>Rhizoctonia</taxon>
    </lineage>
</organism>
<dbReference type="SUPFAM" id="SSF52047">
    <property type="entry name" value="RNI-like"/>
    <property type="match status" value="1"/>
</dbReference>
<dbReference type="Proteomes" id="UP000663853">
    <property type="component" value="Unassembled WGS sequence"/>
</dbReference>
<dbReference type="CDD" id="cd09917">
    <property type="entry name" value="F-box_SF"/>
    <property type="match status" value="1"/>
</dbReference>
<dbReference type="PANTHER" id="PTHR38926">
    <property type="entry name" value="F-BOX DOMAIN CONTAINING PROTEIN, EXPRESSED"/>
    <property type="match status" value="1"/>
</dbReference>
<dbReference type="InterPro" id="IPR036047">
    <property type="entry name" value="F-box-like_dom_sf"/>
</dbReference>
<evidence type="ECO:0000313" key="2">
    <source>
        <dbReference type="Proteomes" id="UP000663853"/>
    </source>
</evidence>
<comment type="caution">
    <text evidence="1">The sequence shown here is derived from an EMBL/GenBank/DDBJ whole genome shotgun (WGS) entry which is preliminary data.</text>
</comment>
<protein>
    <recommendedName>
        <fullName evidence="3">F-box domain-containing protein</fullName>
    </recommendedName>
</protein>
<reference evidence="1" key="1">
    <citation type="submission" date="2021-01" db="EMBL/GenBank/DDBJ databases">
        <authorList>
            <person name="Kaushik A."/>
        </authorList>
    </citation>
    <scope>NUCLEOTIDE SEQUENCE</scope>
    <source>
        <strain evidence="1">AG6-10EEA</strain>
    </source>
</reference>
<gene>
    <name evidence="1" type="ORF">RDB_LOCUS140311</name>
</gene>
<evidence type="ECO:0000313" key="1">
    <source>
        <dbReference type="EMBL" id="CAE6517730.1"/>
    </source>
</evidence>
<dbReference type="InterPro" id="IPR032675">
    <property type="entry name" value="LRR_dom_sf"/>
</dbReference>
<proteinExistence type="predicted"/>
<sequence length="448" mass="51521">MPLKNLPLEVIRLILLLIPRTRKSLSAASLVCRAWRRVTLHLLFETICLSEDDLRDFIEQILDETNETTHDSTKYKLTGCVRRLTVYWRIAKKDKHLLLVLRSLKNLEHITWELPVTRSMWHETLGVLYRESPGLRSLRLILTQNIRLRHSNQIVPLTNLRKLSIGFTASPWENPSEKPSFAITSLFRSTRNIESLHLDFKRAEESREWGVAELFSSLSSDHFPNLRSLCVISSSSTMINNFGGPKLHRFLENHNQLQELAIIPTRYDGDTTVTGPSITTTPWNVERLIPAIRRFIGTTTSLNILLQSEVARQLEALEFSLSPGERLEIGETKLPCLKRLQLRAIRLEHWGSTYWAVILGILDGLAPKTPLLQELSIDVTSYRREDFTMENLPKLLRVLGQLPDLRQLTIVRSCMSTHRLPSRDIGKHTAKEFPLLNVAVIYESISYE</sequence>
<dbReference type="Gene3D" id="3.80.10.10">
    <property type="entry name" value="Ribonuclease Inhibitor"/>
    <property type="match status" value="1"/>
</dbReference>